<feature type="chain" id="PRO_5034417192" description="Thiol:disulfide interchange protein" evidence="7">
    <location>
        <begin position="23"/>
        <end position="263"/>
    </location>
</feature>
<evidence type="ECO:0000259" key="8">
    <source>
        <dbReference type="Pfam" id="PF10411"/>
    </source>
</evidence>
<keyword evidence="11" id="KW-1185">Reference proteome</keyword>
<evidence type="ECO:0000256" key="5">
    <source>
        <dbReference type="ARBA" id="ARBA00023157"/>
    </source>
</evidence>
<dbReference type="InterPro" id="IPR036249">
    <property type="entry name" value="Thioredoxin-like_sf"/>
</dbReference>
<dbReference type="EMBL" id="CP069798">
    <property type="protein sequence ID" value="QRQ82169.1"/>
    <property type="molecule type" value="Genomic_DNA"/>
</dbReference>
<evidence type="ECO:0000256" key="3">
    <source>
        <dbReference type="ARBA" id="ARBA00022729"/>
    </source>
</evidence>
<dbReference type="InterPro" id="IPR018950">
    <property type="entry name" value="DiS-bond_isomerase_DsbC/G_N"/>
</dbReference>
<feature type="domain" description="Thioredoxin-like fold" evidence="9">
    <location>
        <begin position="132"/>
        <end position="255"/>
    </location>
</feature>
<sequence>MTKNLIWKTLAPLMLLPLMACGQTPASNSSATTKAVPVEGDVAKSLTQKLEKAYEKQQLKVISVQGTPIKGIYEVLVSGNQIVYVDSDANYMLVGDLLNINSRENITEARMADLNRIDFAALPLDKAIKEVRGNGKRQVAVFSDPDCPYCKRLEVEFAQMTDITIYNFMMPIPSLHPRAQNKAEQIWCQPDRTTAWTAWMREGKNPPPVAACANPVAETMALGQQHGFNGTPTMVMPNGKVISGYLRQPELTQALDENQTAGK</sequence>
<dbReference type="RefSeq" id="WP_230339463.1">
    <property type="nucleotide sequence ID" value="NZ_CP069798.1"/>
</dbReference>
<dbReference type="InterPro" id="IPR033954">
    <property type="entry name" value="DiS-bond_Isoase_DsbC/G"/>
</dbReference>
<comment type="similarity">
    <text evidence="2 7">Belongs to the thioredoxin family. DsbC subfamily.</text>
</comment>
<proteinExistence type="inferred from homology"/>
<dbReference type="InterPro" id="IPR009094">
    <property type="entry name" value="DiS-bond_isomerase_DsbC/G_N_sf"/>
</dbReference>
<dbReference type="KEGG" id="ptes:JQU52_01685"/>
<gene>
    <name evidence="10" type="ORF">JQU52_01685</name>
</gene>
<feature type="domain" description="Disulphide bond isomerase DsbC/G N-terminal" evidence="8">
    <location>
        <begin position="45"/>
        <end position="108"/>
    </location>
</feature>
<accession>A0A892ZMT6</accession>
<dbReference type="SUPFAM" id="SSF52833">
    <property type="entry name" value="Thioredoxin-like"/>
    <property type="match status" value="1"/>
</dbReference>
<keyword evidence="6 7" id="KW-0676">Redox-active center</keyword>
<evidence type="ECO:0000313" key="10">
    <source>
        <dbReference type="EMBL" id="QRQ82169.1"/>
    </source>
</evidence>
<keyword evidence="3 7" id="KW-0732">Signal</keyword>
<evidence type="ECO:0000259" key="9">
    <source>
        <dbReference type="Pfam" id="PF13098"/>
    </source>
</evidence>
<dbReference type="InterPro" id="IPR012336">
    <property type="entry name" value="Thioredoxin-like_fold"/>
</dbReference>
<feature type="signal peptide" evidence="7">
    <location>
        <begin position="1"/>
        <end position="22"/>
    </location>
</feature>
<name>A0A892ZMT6_9NEIS</name>
<dbReference type="Pfam" id="PF13098">
    <property type="entry name" value="Thioredoxin_2"/>
    <property type="match status" value="1"/>
</dbReference>
<comment type="function">
    <text evidence="7">Required for disulfide bond formation in some periplasmic proteins. Acts by transferring its disulfide bond to other proteins and is reduced in the process.</text>
</comment>
<evidence type="ECO:0000256" key="6">
    <source>
        <dbReference type="ARBA" id="ARBA00023284"/>
    </source>
</evidence>
<dbReference type="GO" id="GO:0042597">
    <property type="term" value="C:periplasmic space"/>
    <property type="evidence" value="ECO:0007669"/>
    <property type="project" value="UniProtKB-SubCell"/>
</dbReference>
<dbReference type="AlphaFoldDB" id="A0A892ZMT6"/>
<dbReference type="InterPro" id="IPR051470">
    <property type="entry name" value="Thiol:disulfide_interchange"/>
</dbReference>
<dbReference type="PANTHER" id="PTHR35272">
    <property type="entry name" value="THIOL:DISULFIDE INTERCHANGE PROTEIN DSBC-RELATED"/>
    <property type="match status" value="1"/>
</dbReference>
<dbReference type="Pfam" id="PF10411">
    <property type="entry name" value="DsbC_N"/>
    <property type="match status" value="1"/>
</dbReference>
<dbReference type="Gene3D" id="3.40.30.10">
    <property type="entry name" value="Glutaredoxin"/>
    <property type="match status" value="1"/>
</dbReference>
<comment type="subcellular location">
    <subcellularLocation>
        <location evidence="1 7">Periplasm</location>
    </subcellularLocation>
</comment>
<dbReference type="Proteomes" id="UP000653156">
    <property type="component" value="Chromosome"/>
</dbReference>
<protein>
    <recommendedName>
        <fullName evidence="7">Thiol:disulfide interchange protein</fullName>
    </recommendedName>
</protein>
<reference evidence="10" key="1">
    <citation type="submission" date="2021-02" db="EMBL/GenBank/DDBJ databases">
        <title>Neisseriaceae sp. 26B isolated from the cloaca of a Common Toad-headed Turtle (Mesoclemmys nasuta).</title>
        <authorList>
            <person name="Spergser J."/>
            <person name="Busse H.-J."/>
        </authorList>
    </citation>
    <scope>NUCLEOTIDE SEQUENCE</scope>
    <source>
        <strain evidence="10">26B</strain>
    </source>
</reference>
<keyword evidence="4 7" id="KW-0574">Periplasm</keyword>
<dbReference type="Gene3D" id="3.10.450.70">
    <property type="entry name" value="Disulphide bond isomerase, DsbC/G, N-terminal"/>
    <property type="match status" value="1"/>
</dbReference>
<dbReference type="CDD" id="cd03020">
    <property type="entry name" value="DsbA_DsbC_DsbG"/>
    <property type="match status" value="1"/>
</dbReference>
<evidence type="ECO:0000256" key="4">
    <source>
        <dbReference type="ARBA" id="ARBA00022764"/>
    </source>
</evidence>
<evidence type="ECO:0000313" key="11">
    <source>
        <dbReference type="Proteomes" id="UP000653156"/>
    </source>
</evidence>
<organism evidence="10 11">
    <name type="scientific">Paralysiella testudinis</name>
    <dbReference type="NCBI Taxonomy" id="2809020"/>
    <lineage>
        <taxon>Bacteria</taxon>
        <taxon>Pseudomonadati</taxon>
        <taxon>Pseudomonadota</taxon>
        <taxon>Betaproteobacteria</taxon>
        <taxon>Neisseriales</taxon>
        <taxon>Neisseriaceae</taxon>
        <taxon>Paralysiella</taxon>
    </lineage>
</organism>
<dbReference type="SUPFAM" id="SSF54423">
    <property type="entry name" value="DsbC/DsbG N-terminal domain-like"/>
    <property type="match status" value="1"/>
</dbReference>
<evidence type="ECO:0000256" key="2">
    <source>
        <dbReference type="ARBA" id="ARBA00009813"/>
    </source>
</evidence>
<dbReference type="PANTHER" id="PTHR35272:SF3">
    <property type="entry name" value="THIOL:DISULFIDE INTERCHANGE PROTEIN DSBC"/>
    <property type="match status" value="1"/>
</dbReference>
<keyword evidence="5" id="KW-1015">Disulfide bond</keyword>
<evidence type="ECO:0000256" key="7">
    <source>
        <dbReference type="RuleBase" id="RU364038"/>
    </source>
</evidence>
<evidence type="ECO:0000256" key="1">
    <source>
        <dbReference type="ARBA" id="ARBA00004418"/>
    </source>
</evidence>